<evidence type="ECO:0000259" key="10">
    <source>
        <dbReference type="Pfam" id="PF04316"/>
    </source>
</evidence>
<dbReference type="AlphaFoldDB" id="Q82S76"/>
<dbReference type="NCBIfam" id="TIGR03824">
    <property type="entry name" value="FlgM_jcvi"/>
    <property type="match status" value="1"/>
</dbReference>
<keyword evidence="6" id="KW-0804">Transcription</keyword>
<reference evidence="11 12" key="1">
    <citation type="journal article" date="2003" name="J. Bacteriol.">
        <title>Complete genome sequence of the ammonia-oxidizing bacterium and obligate chemolithoautotroph Nitrosomonas europaea.</title>
        <authorList>
            <person name="Chain P."/>
            <person name="Lamerdin J."/>
            <person name="Larimer F."/>
            <person name="Regala W."/>
            <person name="Land M."/>
            <person name="Hauser L."/>
            <person name="Hooper A."/>
            <person name="Klotz M."/>
            <person name="Norton J."/>
            <person name="Sayavedra-Soto L."/>
            <person name="Arciero D."/>
            <person name="Hommes N."/>
            <person name="Whittaker M."/>
            <person name="Arp D."/>
        </authorList>
    </citation>
    <scope>NUCLEOTIDE SEQUENCE [LARGE SCALE GENOMIC DNA]</scope>
    <source>
        <strain evidence="12">ATCC 19718 / CIP 103999 / KCTC 2705 / NBRC 14298</strain>
    </source>
</reference>
<accession>Q82S76</accession>
<dbReference type="GO" id="GO:0044781">
    <property type="term" value="P:bacterial-type flagellum organization"/>
    <property type="evidence" value="ECO:0007669"/>
    <property type="project" value="UniProtKB-KW"/>
</dbReference>
<dbReference type="Proteomes" id="UP000001416">
    <property type="component" value="Chromosome"/>
</dbReference>
<keyword evidence="4" id="KW-1005">Bacterial flagellum biogenesis</keyword>
<dbReference type="InterPro" id="IPR035890">
    <property type="entry name" value="Anti-sigma-28_factor_FlgM_sf"/>
</dbReference>
<evidence type="ECO:0000256" key="8">
    <source>
        <dbReference type="ARBA" id="ARBA00030117"/>
    </source>
</evidence>
<evidence type="ECO:0000256" key="1">
    <source>
        <dbReference type="ARBA" id="ARBA00005322"/>
    </source>
</evidence>
<organism evidence="11 12">
    <name type="scientific">Nitrosomonas europaea (strain ATCC 19718 / CIP 103999 / KCTC 2705 / NBRC 14298)</name>
    <dbReference type="NCBI Taxonomy" id="228410"/>
    <lineage>
        <taxon>Bacteria</taxon>
        <taxon>Pseudomonadati</taxon>
        <taxon>Pseudomonadota</taxon>
        <taxon>Betaproteobacteria</taxon>
        <taxon>Nitrosomonadales</taxon>
        <taxon>Nitrosomonadaceae</taxon>
        <taxon>Nitrosomonas</taxon>
    </lineage>
</organism>
<gene>
    <name evidence="11" type="ordered locus">NE2478</name>
</gene>
<keyword evidence="3" id="KW-0678">Repressor</keyword>
<dbReference type="InterPro" id="IPR031316">
    <property type="entry name" value="FlgM_C"/>
</dbReference>
<dbReference type="Pfam" id="PF04316">
    <property type="entry name" value="FlgM"/>
    <property type="match status" value="1"/>
</dbReference>
<keyword evidence="12" id="KW-1185">Reference proteome</keyword>
<evidence type="ECO:0000256" key="2">
    <source>
        <dbReference type="ARBA" id="ARBA00017823"/>
    </source>
</evidence>
<dbReference type="GO" id="GO:0045892">
    <property type="term" value="P:negative regulation of DNA-templated transcription"/>
    <property type="evidence" value="ECO:0007669"/>
    <property type="project" value="InterPro"/>
</dbReference>
<evidence type="ECO:0000313" key="11">
    <source>
        <dbReference type="EMBL" id="CAD86390.1"/>
    </source>
</evidence>
<dbReference type="STRING" id="228410.NE2478"/>
<evidence type="ECO:0000256" key="6">
    <source>
        <dbReference type="ARBA" id="ARBA00023163"/>
    </source>
</evidence>
<feature type="region of interest" description="Disordered" evidence="9">
    <location>
        <begin position="19"/>
        <end position="46"/>
    </location>
</feature>
<proteinExistence type="inferred from homology"/>
<dbReference type="SUPFAM" id="SSF101498">
    <property type="entry name" value="Anti-sigma factor FlgM"/>
    <property type="match status" value="1"/>
</dbReference>
<evidence type="ECO:0000256" key="9">
    <source>
        <dbReference type="SAM" id="MobiDB-lite"/>
    </source>
</evidence>
<comment type="similarity">
    <text evidence="1">Belongs to the FlgM family.</text>
</comment>
<dbReference type="eggNOG" id="COG2747">
    <property type="taxonomic scope" value="Bacteria"/>
</dbReference>
<dbReference type="HOGENOM" id="CLU_149304_1_1_4"/>
<evidence type="ECO:0000256" key="4">
    <source>
        <dbReference type="ARBA" id="ARBA00022795"/>
    </source>
</evidence>
<dbReference type="KEGG" id="neu:NE2478"/>
<sequence>MFILEGNSIVKINQIPPGRTETVAGGSQKKMDRANSAKPGAVGESNNVHISSLSMSIQSLDASSETMNTAKVAEIKQAISEGRFKVNPEVVADRLLETVKELIQNKR</sequence>
<evidence type="ECO:0000256" key="5">
    <source>
        <dbReference type="ARBA" id="ARBA00023015"/>
    </source>
</evidence>
<feature type="domain" description="Anti-sigma-28 factor FlgM C-terminal" evidence="10">
    <location>
        <begin position="48"/>
        <end position="97"/>
    </location>
</feature>
<keyword evidence="5" id="KW-0805">Transcription regulation</keyword>
<comment type="function">
    <text evidence="7">Responsible for the coupling of flagellin expression to flagellar assembly by preventing expression of the flagellin genes when a component of the middle class of proteins is defective. It negatively regulates flagellar genes by inhibiting the activity of FliA by directly binding to FliA.</text>
</comment>
<evidence type="ECO:0000256" key="3">
    <source>
        <dbReference type="ARBA" id="ARBA00022491"/>
    </source>
</evidence>
<name>Q82S76_NITEU</name>
<evidence type="ECO:0000313" key="12">
    <source>
        <dbReference type="Proteomes" id="UP000001416"/>
    </source>
</evidence>
<protein>
    <recommendedName>
        <fullName evidence="2">Negative regulator of flagellin synthesis</fullName>
    </recommendedName>
    <alternativeName>
        <fullName evidence="8">Anti-sigma-28 factor</fullName>
    </alternativeName>
</protein>
<evidence type="ECO:0000256" key="7">
    <source>
        <dbReference type="ARBA" id="ARBA00024739"/>
    </source>
</evidence>
<dbReference type="InterPro" id="IPR007412">
    <property type="entry name" value="FlgM"/>
</dbReference>
<dbReference type="EMBL" id="AL954747">
    <property type="protein sequence ID" value="CAD86390.1"/>
    <property type="molecule type" value="Genomic_DNA"/>
</dbReference>